<dbReference type="InterPro" id="IPR011010">
    <property type="entry name" value="DNA_brk_join_enz"/>
</dbReference>
<evidence type="ECO:0000256" key="5">
    <source>
        <dbReference type="SAM" id="MobiDB-lite"/>
    </source>
</evidence>
<comment type="caution">
    <text evidence="8">The sequence shown here is derived from an EMBL/GenBank/DDBJ whole genome shotgun (WGS) entry which is preliminary data.</text>
</comment>
<dbReference type="PROSITE" id="PS51898">
    <property type="entry name" value="TYR_RECOMBINASE"/>
    <property type="match status" value="1"/>
</dbReference>
<dbReference type="InterPro" id="IPR013762">
    <property type="entry name" value="Integrase-like_cat_sf"/>
</dbReference>
<dbReference type="SUPFAM" id="SSF56349">
    <property type="entry name" value="DNA breaking-rejoining enzymes"/>
    <property type="match status" value="1"/>
</dbReference>
<evidence type="ECO:0000259" key="7">
    <source>
        <dbReference type="PROSITE" id="PS51900"/>
    </source>
</evidence>
<accession>A0ABU0XCX4</accession>
<dbReference type="InterPro" id="IPR010998">
    <property type="entry name" value="Integrase_recombinase_N"/>
</dbReference>
<evidence type="ECO:0000313" key="9">
    <source>
        <dbReference type="Proteomes" id="UP001230289"/>
    </source>
</evidence>
<keyword evidence="3" id="KW-0233">DNA recombination</keyword>
<dbReference type="InterPro" id="IPR002104">
    <property type="entry name" value="Integrase_catalytic"/>
</dbReference>
<dbReference type="PANTHER" id="PTHR30349">
    <property type="entry name" value="PHAGE INTEGRASE-RELATED"/>
    <property type="match status" value="1"/>
</dbReference>
<evidence type="ECO:0000313" key="8">
    <source>
        <dbReference type="EMBL" id="MDQ4212463.1"/>
    </source>
</evidence>
<reference evidence="8 9" key="1">
    <citation type="submission" date="2023-08" db="EMBL/GenBank/DDBJ databases">
        <title>Microbacterium sp. nov., isolated from a waste landfill.</title>
        <authorList>
            <person name="Wen W."/>
        </authorList>
    </citation>
    <scope>NUCLEOTIDE SEQUENCE [LARGE SCALE GENOMIC DNA]</scope>
    <source>
        <strain evidence="8 9">ASV81</strain>
    </source>
</reference>
<dbReference type="Gene3D" id="1.10.150.130">
    <property type="match status" value="1"/>
</dbReference>
<dbReference type="InterPro" id="IPR044068">
    <property type="entry name" value="CB"/>
</dbReference>
<sequence length="411" mass="45231">MGRGKGWGSVEGKPKAYRIRYTVAGKKYTGGRTFATIGDARAALAKIHTSVMDGTWQPPAVVKAEAAKARAAEAARSVTVAEASEKWLAWKGAEHTRRSGRVVPGLRESTIITYRSRIKANALPWLTPDGVPFGELAISAVTQEHVDALVKSLQAKTSRYSDKGNGVASWVAANLRQMFDDAVYLGWLDAVPTVPQPLHTAVREKDDQDDYVATRDEVEVLYEAMPDRWRLAVYLGVWCQLRLGEVLGLRRQDVRWTKGGKPSAAKDADAATLLVRTQISTKTGKRGPLKTKASRRDLAVPARMLDALRGHLGSHTEPGSGSPILTSVSDRSEPLPSSVLDRTWRKVQRAVMGRDDFTFHGLRHTGLTFYGQLPGVTFAELQNRVGHSDPKVTMRYFHPSSERDRELAALL</sequence>
<dbReference type="PROSITE" id="PS51900">
    <property type="entry name" value="CB"/>
    <property type="match status" value="1"/>
</dbReference>
<dbReference type="Pfam" id="PF00589">
    <property type="entry name" value="Phage_integrase"/>
    <property type="match status" value="1"/>
</dbReference>
<dbReference type="Gene3D" id="1.10.443.10">
    <property type="entry name" value="Intergrase catalytic core"/>
    <property type="match status" value="1"/>
</dbReference>
<feature type="domain" description="Tyr recombinase" evidence="6">
    <location>
        <begin position="208"/>
        <end position="409"/>
    </location>
</feature>
<dbReference type="CDD" id="cd01189">
    <property type="entry name" value="INT_ICEBs1_C_like"/>
    <property type="match status" value="1"/>
</dbReference>
<evidence type="ECO:0000256" key="2">
    <source>
        <dbReference type="ARBA" id="ARBA00023125"/>
    </source>
</evidence>
<evidence type="ECO:0000259" key="6">
    <source>
        <dbReference type="PROSITE" id="PS51898"/>
    </source>
</evidence>
<feature type="domain" description="Core-binding (CB)" evidence="7">
    <location>
        <begin position="78"/>
        <end position="183"/>
    </location>
</feature>
<evidence type="ECO:0000256" key="4">
    <source>
        <dbReference type="PROSITE-ProRule" id="PRU01248"/>
    </source>
</evidence>
<keyword evidence="2 4" id="KW-0238">DNA-binding</keyword>
<dbReference type="PANTHER" id="PTHR30349:SF64">
    <property type="entry name" value="PROPHAGE INTEGRASE INTD-RELATED"/>
    <property type="match status" value="1"/>
</dbReference>
<comment type="similarity">
    <text evidence="1">Belongs to the 'phage' integrase family.</text>
</comment>
<dbReference type="Proteomes" id="UP001230289">
    <property type="component" value="Unassembled WGS sequence"/>
</dbReference>
<organism evidence="8 9">
    <name type="scientific">Microbacterium capsulatum</name>
    <dbReference type="NCBI Taxonomy" id="3041921"/>
    <lineage>
        <taxon>Bacteria</taxon>
        <taxon>Bacillati</taxon>
        <taxon>Actinomycetota</taxon>
        <taxon>Actinomycetes</taxon>
        <taxon>Micrococcales</taxon>
        <taxon>Microbacteriaceae</taxon>
        <taxon>Microbacterium</taxon>
    </lineage>
</organism>
<keyword evidence="9" id="KW-1185">Reference proteome</keyword>
<dbReference type="EMBL" id="JAVFCB010000001">
    <property type="protein sequence ID" value="MDQ4212463.1"/>
    <property type="molecule type" value="Genomic_DNA"/>
</dbReference>
<feature type="compositionally biased region" description="Polar residues" evidence="5">
    <location>
        <begin position="317"/>
        <end position="329"/>
    </location>
</feature>
<dbReference type="InterPro" id="IPR050090">
    <property type="entry name" value="Tyrosine_recombinase_XerCD"/>
</dbReference>
<protein>
    <submittedName>
        <fullName evidence="8">Site-specific integrase</fullName>
    </submittedName>
</protein>
<feature type="region of interest" description="Disordered" evidence="5">
    <location>
        <begin position="311"/>
        <end position="334"/>
    </location>
</feature>
<evidence type="ECO:0000256" key="3">
    <source>
        <dbReference type="ARBA" id="ARBA00023172"/>
    </source>
</evidence>
<dbReference type="RefSeq" id="WP_308487400.1">
    <property type="nucleotide sequence ID" value="NZ_JAVFCB010000001.1"/>
</dbReference>
<proteinExistence type="inferred from homology"/>
<evidence type="ECO:0000256" key="1">
    <source>
        <dbReference type="ARBA" id="ARBA00008857"/>
    </source>
</evidence>
<gene>
    <name evidence="8" type="ORF">RBR11_00860</name>
</gene>
<name>A0ABU0XCX4_9MICO</name>